<dbReference type="PANTHER" id="PTHR43228">
    <property type="entry name" value="TWO-COMPONENT RESPONSE REGULATOR"/>
    <property type="match status" value="1"/>
</dbReference>
<keyword evidence="4" id="KW-1185">Reference proteome</keyword>
<dbReference type="InterPro" id="IPR052048">
    <property type="entry name" value="ST_Response_Regulator"/>
</dbReference>
<name>A0A1I1FLJ3_9GAMM</name>
<protein>
    <submittedName>
        <fullName evidence="3">Two-component system, chemotaxis family, response regulator CheY</fullName>
    </submittedName>
</protein>
<organism evidence="3 4">
    <name type="scientific">Pseudoalteromonas denitrificans DSM 6059</name>
    <dbReference type="NCBI Taxonomy" id="1123010"/>
    <lineage>
        <taxon>Bacteria</taxon>
        <taxon>Pseudomonadati</taxon>
        <taxon>Pseudomonadota</taxon>
        <taxon>Gammaproteobacteria</taxon>
        <taxon>Alteromonadales</taxon>
        <taxon>Pseudoalteromonadaceae</taxon>
        <taxon>Pseudoalteromonas</taxon>
    </lineage>
</organism>
<dbReference type="RefSeq" id="WP_091979956.1">
    <property type="nucleotide sequence ID" value="NZ_FOLO01000003.1"/>
</dbReference>
<reference evidence="3 4" key="1">
    <citation type="submission" date="2016-10" db="EMBL/GenBank/DDBJ databases">
        <authorList>
            <person name="de Groot N.N."/>
        </authorList>
    </citation>
    <scope>NUCLEOTIDE SEQUENCE [LARGE SCALE GENOMIC DNA]</scope>
    <source>
        <strain evidence="3 4">DSM 6059</strain>
    </source>
</reference>
<sequence length="123" mass="14105">MKILIVDDMTSMRHVLMHMLRDIGHSDCDEATDGLQALSLLYKKQYDLLITDLHMPNLDGKQLLEKIRAETEFSKLPVLMISSEDERAKVKEIIAAKVTGFIVKPFNYNTLQKQILRIDKCTA</sequence>
<dbReference type="Pfam" id="PF00072">
    <property type="entry name" value="Response_reg"/>
    <property type="match status" value="1"/>
</dbReference>
<keyword evidence="1" id="KW-0597">Phosphoprotein</keyword>
<dbReference type="InterPro" id="IPR011006">
    <property type="entry name" value="CheY-like_superfamily"/>
</dbReference>
<dbReference type="EMBL" id="FOLO01000003">
    <property type="protein sequence ID" value="SFC00389.1"/>
    <property type="molecule type" value="Genomic_DNA"/>
</dbReference>
<dbReference type="STRING" id="1123010.SAMN02745724_00690"/>
<feature type="domain" description="Response regulatory" evidence="2">
    <location>
        <begin position="2"/>
        <end position="119"/>
    </location>
</feature>
<feature type="modified residue" description="4-aspartylphosphate" evidence="1">
    <location>
        <position position="52"/>
    </location>
</feature>
<accession>A0A1I1FLJ3</accession>
<gene>
    <name evidence="3" type="ORF">SAMN02745724_00690</name>
</gene>
<dbReference type="PROSITE" id="PS50110">
    <property type="entry name" value="RESPONSE_REGULATORY"/>
    <property type="match status" value="1"/>
</dbReference>
<dbReference type="GO" id="GO:0000160">
    <property type="term" value="P:phosphorelay signal transduction system"/>
    <property type="evidence" value="ECO:0007669"/>
    <property type="project" value="InterPro"/>
</dbReference>
<dbReference type="InterPro" id="IPR001789">
    <property type="entry name" value="Sig_transdc_resp-reg_receiver"/>
</dbReference>
<dbReference type="SMART" id="SM00448">
    <property type="entry name" value="REC"/>
    <property type="match status" value="1"/>
</dbReference>
<evidence type="ECO:0000256" key="1">
    <source>
        <dbReference type="PROSITE-ProRule" id="PRU00169"/>
    </source>
</evidence>
<evidence type="ECO:0000313" key="3">
    <source>
        <dbReference type="EMBL" id="SFC00389.1"/>
    </source>
</evidence>
<dbReference type="OrthoDB" id="9800897at2"/>
<evidence type="ECO:0000313" key="4">
    <source>
        <dbReference type="Proteomes" id="UP000198862"/>
    </source>
</evidence>
<dbReference type="Proteomes" id="UP000198862">
    <property type="component" value="Unassembled WGS sequence"/>
</dbReference>
<evidence type="ECO:0000259" key="2">
    <source>
        <dbReference type="PROSITE" id="PS50110"/>
    </source>
</evidence>
<proteinExistence type="predicted"/>
<dbReference type="AlphaFoldDB" id="A0A1I1FLJ3"/>
<dbReference type="SUPFAM" id="SSF52172">
    <property type="entry name" value="CheY-like"/>
    <property type="match status" value="1"/>
</dbReference>
<dbReference type="Gene3D" id="3.40.50.2300">
    <property type="match status" value="1"/>
</dbReference>
<dbReference type="PANTHER" id="PTHR43228:SF1">
    <property type="entry name" value="TWO-COMPONENT RESPONSE REGULATOR ARR22"/>
    <property type="match status" value="1"/>
</dbReference>